<dbReference type="Proteomes" id="UP001420932">
    <property type="component" value="Unassembled WGS sequence"/>
</dbReference>
<proteinExistence type="predicted"/>
<accession>A0AAP0LF96</accession>
<organism evidence="3 4">
    <name type="scientific">Stephania yunnanensis</name>
    <dbReference type="NCBI Taxonomy" id="152371"/>
    <lineage>
        <taxon>Eukaryota</taxon>
        <taxon>Viridiplantae</taxon>
        <taxon>Streptophyta</taxon>
        <taxon>Embryophyta</taxon>
        <taxon>Tracheophyta</taxon>
        <taxon>Spermatophyta</taxon>
        <taxon>Magnoliopsida</taxon>
        <taxon>Ranunculales</taxon>
        <taxon>Menispermaceae</taxon>
        <taxon>Menispermoideae</taxon>
        <taxon>Cissampelideae</taxon>
        <taxon>Stephania</taxon>
    </lineage>
</organism>
<dbReference type="Gene3D" id="2.120.10.10">
    <property type="match status" value="1"/>
</dbReference>
<feature type="region of interest" description="Disordered" evidence="1">
    <location>
        <begin position="1"/>
        <end position="36"/>
    </location>
</feature>
<comment type="caution">
    <text evidence="3">The sequence shown here is derived from an EMBL/GenBank/DDBJ whole genome shotgun (WGS) entry which is preliminary data.</text>
</comment>
<sequence>MKREVDGGGHQRSTVGGGNRRSTVDSCDWQSATGVGGGDRGDECVINIDVRMKDGLWHSPVVGDEEPNVPMWNPVLFKVTTDAGKSWRKHGPIYKEDDPLSVIQPVPYQTASGTLRVLLRYFEGLGRVFMSESCDGGLSWSYAKPTELPNPNLGA</sequence>
<feature type="domain" description="Sialidase" evidence="2">
    <location>
        <begin position="50"/>
        <end position="153"/>
    </location>
</feature>
<evidence type="ECO:0000256" key="1">
    <source>
        <dbReference type="SAM" id="MobiDB-lite"/>
    </source>
</evidence>
<evidence type="ECO:0000259" key="2">
    <source>
        <dbReference type="Pfam" id="PF13088"/>
    </source>
</evidence>
<dbReference type="InterPro" id="IPR011040">
    <property type="entry name" value="Sialidase"/>
</dbReference>
<gene>
    <name evidence="3" type="ORF">Syun_002156</name>
</gene>
<name>A0AAP0LF96_9MAGN</name>
<dbReference type="InterPro" id="IPR036278">
    <property type="entry name" value="Sialidase_sf"/>
</dbReference>
<dbReference type="PANTHER" id="PTHR43752">
    <property type="entry name" value="BNR/ASP-BOX REPEAT FAMILY PROTEIN"/>
    <property type="match status" value="1"/>
</dbReference>
<evidence type="ECO:0000313" key="4">
    <source>
        <dbReference type="Proteomes" id="UP001420932"/>
    </source>
</evidence>
<feature type="compositionally biased region" description="Polar residues" evidence="1">
    <location>
        <begin position="20"/>
        <end position="33"/>
    </location>
</feature>
<dbReference type="EMBL" id="JBBNAF010000001">
    <property type="protein sequence ID" value="KAK9170016.1"/>
    <property type="molecule type" value="Genomic_DNA"/>
</dbReference>
<dbReference type="Pfam" id="PF13088">
    <property type="entry name" value="BNR_2"/>
    <property type="match status" value="1"/>
</dbReference>
<dbReference type="PANTHER" id="PTHR43752:SF2">
    <property type="entry name" value="BNR_ASP-BOX REPEAT FAMILY PROTEIN"/>
    <property type="match status" value="1"/>
</dbReference>
<keyword evidence="4" id="KW-1185">Reference proteome</keyword>
<dbReference type="SUPFAM" id="SSF50939">
    <property type="entry name" value="Sialidases"/>
    <property type="match status" value="1"/>
</dbReference>
<reference evidence="3 4" key="1">
    <citation type="submission" date="2024-01" db="EMBL/GenBank/DDBJ databases">
        <title>Genome assemblies of Stephania.</title>
        <authorList>
            <person name="Yang L."/>
        </authorList>
    </citation>
    <scope>NUCLEOTIDE SEQUENCE [LARGE SCALE GENOMIC DNA]</scope>
    <source>
        <strain evidence="3">YNDBR</strain>
        <tissue evidence="3">Leaf</tissue>
    </source>
</reference>
<protein>
    <recommendedName>
        <fullName evidence="2">Sialidase domain-containing protein</fullName>
    </recommendedName>
</protein>
<dbReference type="AlphaFoldDB" id="A0AAP0LF96"/>
<evidence type="ECO:0000313" key="3">
    <source>
        <dbReference type="EMBL" id="KAK9170016.1"/>
    </source>
</evidence>
<dbReference type="CDD" id="cd15482">
    <property type="entry name" value="Sialidase_non-viral"/>
    <property type="match status" value="1"/>
</dbReference>